<evidence type="ECO:0000313" key="2">
    <source>
        <dbReference type="Proteomes" id="UP000008637"/>
    </source>
</evidence>
<sequence length="120" mass="13200">MSKVRMGFAGGLASLTAGSVGAYLGLERDDDSINKVLNLHFTKTTRRGGCKVLIEGEGTHSNQKYEDFYKSYGDKNGEFARICLNKIPSLNKELENVLVRVKKGSDGSYVFDSVGIEWNS</sequence>
<accession>E8ZKL9</accession>
<dbReference type="Proteomes" id="UP000008637">
    <property type="component" value="Chromosome"/>
</dbReference>
<name>E8ZKL9_MYCHL</name>
<evidence type="ECO:0000313" key="1">
    <source>
        <dbReference type="EMBL" id="CBY92185.1"/>
    </source>
</evidence>
<dbReference type="AlphaFoldDB" id="E8ZKL9"/>
<gene>
    <name evidence="1" type="ordered locus">HF1_01770</name>
</gene>
<keyword evidence="2" id="KW-1185">Reference proteome</keyword>
<protein>
    <submittedName>
        <fullName evidence="1">Uncharacterized protein</fullName>
    </submittedName>
</protein>
<dbReference type="HOGENOM" id="CLU_143461_0_0_14"/>
<proteinExistence type="predicted"/>
<reference evidence="1 2" key="1">
    <citation type="journal article" date="2011" name="J. Bacteriol.">
        <title>Complete genome sequence of Mycoplasma haemofelis, a hemotropic mycoplasma.</title>
        <authorList>
            <person name="Barker E.N."/>
            <person name="Helps C.R."/>
            <person name="Peters I.R."/>
            <person name="Darby A.C."/>
            <person name="Radford A.D."/>
            <person name="Tasker S."/>
        </authorList>
    </citation>
    <scope>NUCLEOTIDE SEQUENCE [LARGE SCALE GENOMIC DNA]</scope>
    <source>
        <strain evidence="1 2">Langford 1</strain>
    </source>
</reference>
<dbReference type="KEGG" id="mha:HF1_01770"/>
<dbReference type="EMBL" id="FR773153">
    <property type="protein sequence ID" value="CBY92185.1"/>
    <property type="molecule type" value="Genomic_DNA"/>
</dbReference>
<organism evidence="1 2">
    <name type="scientific">Mycoplasma haemofelis (strain Langford 1)</name>
    <name type="common">Haemobartonella felis</name>
    <dbReference type="NCBI Taxonomy" id="941640"/>
    <lineage>
        <taxon>Bacteria</taxon>
        <taxon>Bacillati</taxon>
        <taxon>Mycoplasmatota</taxon>
        <taxon>Mollicutes</taxon>
        <taxon>Mycoplasmataceae</taxon>
        <taxon>Mycoplasma</taxon>
    </lineage>
</organism>